<evidence type="ECO:0000313" key="2">
    <source>
        <dbReference type="EMBL" id="KGO82509.1"/>
    </source>
</evidence>
<gene>
    <name evidence="2" type="ORF">Q763_05255</name>
</gene>
<reference evidence="2 3" key="1">
    <citation type="submission" date="2013-09" db="EMBL/GenBank/DDBJ databases">
        <authorList>
            <person name="Zeng Z."/>
            <person name="Chen C."/>
        </authorList>
    </citation>
    <scope>NUCLEOTIDE SEQUENCE [LARGE SCALE GENOMIC DNA]</scope>
    <source>
        <strain evidence="2 3">F44-8</strain>
    </source>
</reference>
<comment type="caution">
    <text evidence="2">The sequence shown here is derived from an EMBL/GenBank/DDBJ whole genome shotgun (WGS) entry which is preliminary data.</text>
</comment>
<dbReference type="Gene3D" id="3.30.70.1290">
    <property type="entry name" value="Transposase IS200-like"/>
    <property type="match status" value="1"/>
</dbReference>
<dbReference type="PANTHER" id="PTHR33360">
    <property type="entry name" value="TRANSPOSASE FOR INSERTION SEQUENCE ELEMENT IS200"/>
    <property type="match status" value="1"/>
</dbReference>
<accession>A0A0A2LRC1</accession>
<dbReference type="Pfam" id="PF01797">
    <property type="entry name" value="Y1_Tnp"/>
    <property type="match status" value="1"/>
</dbReference>
<dbReference type="STRING" id="1406840.Q763_05255"/>
<dbReference type="GO" id="GO:0004803">
    <property type="term" value="F:transposase activity"/>
    <property type="evidence" value="ECO:0007669"/>
    <property type="project" value="InterPro"/>
</dbReference>
<dbReference type="InterPro" id="IPR002686">
    <property type="entry name" value="Transposase_17"/>
</dbReference>
<organism evidence="2 3">
    <name type="scientific">Flavobacterium beibuense F44-8</name>
    <dbReference type="NCBI Taxonomy" id="1406840"/>
    <lineage>
        <taxon>Bacteria</taxon>
        <taxon>Pseudomonadati</taxon>
        <taxon>Bacteroidota</taxon>
        <taxon>Flavobacteriia</taxon>
        <taxon>Flavobacteriales</taxon>
        <taxon>Flavobacteriaceae</taxon>
        <taxon>Flavobacterium</taxon>
    </lineage>
</organism>
<evidence type="ECO:0000313" key="3">
    <source>
        <dbReference type="Proteomes" id="UP000030129"/>
    </source>
</evidence>
<dbReference type="Proteomes" id="UP000030129">
    <property type="component" value="Unassembled WGS sequence"/>
</dbReference>
<name>A0A0A2LRC1_9FLAO</name>
<dbReference type="EMBL" id="JRLV01000005">
    <property type="protein sequence ID" value="KGO82509.1"/>
    <property type="molecule type" value="Genomic_DNA"/>
</dbReference>
<dbReference type="RefSeq" id="WP_035131903.1">
    <property type="nucleotide sequence ID" value="NZ_JRLV01000005.1"/>
</dbReference>
<dbReference type="SUPFAM" id="SSF143422">
    <property type="entry name" value="Transposase IS200-like"/>
    <property type="match status" value="1"/>
</dbReference>
<proteinExistence type="predicted"/>
<keyword evidence="3" id="KW-1185">Reference proteome</keyword>
<sequence length="153" mass="18281">MANTYTQIHLQFVFAVKHRNSLISPIWKKELYLYISGIVENNGHKLLAINGMPDHIHIFIGMRPTQSVSDLLQDIKRNSSLWINQKGFITGKFEWQEGYGAFSYSKSHVENVINYIHKQEEHHKKQSFREEYLEFLKKFDIDYNEKYIFREPQ</sequence>
<dbReference type="AlphaFoldDB" id="A0A0A2LRC1"/>
<dbReference type="SMART" id="SM01321">
    <property type="entry name" value="Y1_Tnp"/>
    <property type="match status" value="1"/>
</dbReference>
<dbReference type="eggNOG" id="COG1943">
    <property type="taxonomic scope" value="Bacteria"/>
</dbReference>
<dbReference type="GO" id="GO:0003677">
    <property type="term" value="F:DNA binding"/>
    <property type="evidence" value="ECO:0007669"/>
    <property type="project" value="InterPro"/>
</dbReference>
<evidence type="ECO:0000259" key="1">
    <source>
        <dbReference type="SMART" id="SM01321"/>
    </source>
</evidence>
<protein>
    <submittedName>
        <fullName evidence="2">Transposase</fullName>
    </submittedName>
</protein>
<dbReference type="GO" id="GO:0006313">
    <property type="term" value="P:DNA transposition"/>
    <property type="evidence" value="ECO:0007669"/>
    <property type="project" value="InterPro"/>
</dbReference>
<dbReference type="NCBIfam" id="NF033573">
    <property type="entry name" value="transpos_IS200"/>
    <property type="match status" value="1"/>
</dbReference>
<dbReference type="PANTHER" id="PTHR33360:SF2">
    <property type="entry name" value="TRANSPOSASE FOR INSERTION SEQUENCE ELEMENT IS200"/>
    <property type="match status" value="1"/>
</dbReference>
<dbReference type="InterPro" id="IPR036515">
    <property type="entry name" value="Transposase_17_sf"/>
</dbReference>
<feature type="domain" description="Transposase IS200-like" evidence="1">
    <location>
        <begin position="5"/>
        <end position="119"/>
    </location>
</feature>